<evidence type="ECO:0000313" key="2">
    <source>
        <dbReference type="EMBL" id="GIJ44327.1"/>
    </source>
</evidence>
<accession>A0A8J3YH48</accession>
<protein>
    <submittedName>
        <fullName evidence="2">Uncharacterized protein</fullName>
    </submittedName>
</protein>
<keyword evidence="1" id="KW-1133">Transmembrane helix</keyword>
<keyword evidence="1" id="KW-0812">Transmembrane</keyword>
<gene>
    <name evidence="2" type="ORF">Val02_12130</name>
</gene>
<evidence type="ECO:0000313" key="3">
    <source>
        <dbReference type="Proteomes" id="UP000619260"/>
    </source>
</evidence>
<name>A0A8J3YH48_9ACTN</name>
<proteinExistence type="predicted"/>
<dbReference type="AlphaFoldDB" id="A0A8J3YH48"/>
<sequence length="212" mass="22781">MVVLLAVLMTATGCAPTEPSLSEGEMWQAYIRSSDVKNDRLPTPGRAAEDRMAHLASLGTPAQILGGLLRTFECERVETCELTAPVRRAAGGEAPLGRSVLVKHGDDGSLELATLFVTRGDDGNRLIDANGDTYTGLQDFREHNDLFTAEDTLLTLRDITSVPGSGGTVVVTGHTPSRTWWWIGGGAALVLVLFIAAAMVQPIRSRDHTEPW</sequence>
<organism evidence="2 3">
    <name type="scientific">Virgisporangium aliadipatigenens</name>
    <dbReference type="NCBI Taxonomy" id="741659"/>
    <lineage>
        <taxon>Bacteria</taxon>
        <taxon>Bacillati</taxon>
        <taxon>Actinomycetota</taxon>
        <taxon>Actinomycetes</taxon>
        <taxon>Micromonosporales</taxon>
        <taxon>Micromonosporaceae</taxon>
        <taxon>Virgisporangium</taxon>
    </lineage>
</organism>
<evidence type="ECO:0000256" key="1">
    <source>
        <dbReference type="SAM" id="Phobius"/>
    </source>
</evidence>
<dbReference type="Proteomes" id="UP000619260">
    <property type="component" value="Unassembled WGS sequence"/>
</dbReference>
<comment type="caution">
    <text evidence="2">The sequence shown here is derived from an EMBL/GenBank/DDBJ whole genome shotgun (WGS) entry which is preliminary data.</text>
</comment>
<keyword evidence="3" id="KW-1185">Reference proteome</keyword>
<keyword evidence="1" id="KW-0472">Membrane</keyword>
<feature type="transmembrane region" description="Helical" evidence="1">
    <location>
        <begin position="180"/>
        <end position="200"/>
    </location>
</feature>
<reference evidence="2" key="1">
    <citation type="submission" date="2021-01" db="EMBL/GenBank/DDBJ databases">
        <title>Whole genome shotgun sequence of Virgisporangium aliadipatigenens NBRC 105644.</title>
        <authorList>
            <person name="Komaki H."/>
            <person name="Tamura T."/>
        </authorList>
    </citation>
    <scope>NUCLEOTIDE SEQUENCE</scope>
    <source>
        <strain evidence="2">NBRC 105644</strain>
    </source>
</reference>
<dbReference type="EMBL" id="BOPF01000003">
    <property type="protein sequence ID" value="GIJ44327.1"/>
    <property type="molecule type" value="Genomic_DNA"/>
</dbReference>